<dbReference type="STRING" id="860235.AOZ06_41555"/>
<keyword evidence="6 7" id="KW-0472">Membrane</keyword>
<organism evidence="9 10">
    <name type="scientific">Kibdelosporangium phytohabitans</name>
    <dbReference type="NCBI Taxonomy" id="860235"/>
    <lineage>
        <taxon>Bacteria</taxon>
        <taxon>Bacillati</taxon>
        <taxon>Actinomycetota</taxon>
        <taxon>Actinomycetes</taxon>
        <taxon>Pseudonocardiales</taxon>
        <taxon>Pseudonocardiaceae</taxon>
        <taxon>Kibdelosporangium</taxon>
    </lineage>
</organism>
<evidence type="ECO:0000256" key="6">
    <source>
        <dbReference type="ARBA" id="ARBA00023136"/>
    </source>
</evidence>
<proteinExistence type="predicted"/>
<evidence type="ECO:0000256" key="3">
    <source>
        <dbReference type="ARBA" id="ARBA00022475"/>
    </source>
</evidence>
<dbReference type="GO" id="GO:0022857">
    <property type="term" value="F:transmembrane transporter activity"/>
    <property type="evidence" value="ECO:0007669"/>
    <property type="project" value="InterPro"/>
</dbReference>
<evidence type="ECO:0000256" key="2">
    <source>
        <dbReference type="ARBA" id="ARBA00022448"/>
    </source>
</evidence>
<dbReference type="InterPro" id="IPR020846">
    <property type="entry name" value="MFS_dom"/>
</dbReference>
<keyword evidence="10" id="KW-1185">Reference proteome</keyword>
<dbReference type="SUPFAM" id="SSF103473">
    <property type="entry name" value="MFS general substrate transporter"/>
    <property type="match status" value="1"/>
</dbReference>
<feature type="transmembrane region" description="Helical" evidence="7">
    <location>
        <begin position="225"/>
        <end position="249"/>
    </location>
</feature>
<feature type="transmembrane region" description="Helical" evidence="7">
    <location>
        <begin position="312"/>
        <end position="334"/>
    </location>
</feature>
<dbReference type="EMBL" id="CP012752">
    <property type="protein sequence ID" value="ALG15457.1"/>
    <property type="molecule type" value="Genomic_DNA"/>
</dbReference>
<gene>
    <name evidence="9" type="ORF">AOZ06_41555</name>
</gene>
<feature type="transmembrane region" description="Helical" evidence="7">
    <location>
        <begin position="76"/>
        <end position="97"/>
    </location>
</feature>
<keyword evidence="5 7" id="KW-1133">Transmembrane helix</keyword>
<feature type="transmembrane region" description="Helical" evidence="7">
    <location>
        <begin position="12"/>
        <end position="35"/>
    </location>
</feature>
<feature type="domain" description="Major facilitator superfamily (MFS) profile" evidence="8">
    <location>
        <begin position="1"/>
        <end position="403"/>
    </location>
</feature>
<dbReference type="CDD" id="cd06173">
    <property type="entry name" value="MFS_MefA_like"/>
    <property type="match status" value="1"/>
</dbReference>
<keyword evidence="4 7" id="KW-0812">Transmembrane</keyword>
<evidence type="ECO:0000259" key="8">
    <source>
        <dbReference type="PROSITE" id="PS50850"/>
    </source>
</evidence>
<reference evidence="9 10" key="1">
    <citation type="submission" date="2015-07" db="EMBL/GenBank/DDBJ databases">
        <title>Genome sequencing of Kibdelosporangium phytohabitans.</title>
        <authorList>
            <person name="Qin S."/>
            <person name="Xing K."/>
        </authorList>
    </citation>
    <scope>NUCLEOTIDE SEQUENCE [LARGE SCALE GENOMIC DNA]</scope>
    <source>
        <strain evidence="9 10">KLBMP1111</strain>
    </source>
</reference>
<feature type="transmembrane region" description="Helical" evidence="7">
    <location>
        <begin position="255"/>
        <end position="276"/>
    </location>
</feature>
<dbReference type="Proteomes" id="UP000063699">
    <property type="component" value="Chromosome"/>
</dbReference>
<dbReference type="KEGG" id="kphy:AOZ06_41555"/>
<evidence type="ECO:0000313" key="10">
    <source>
        <dbReference type="Proteomes" id="UP000063699"/>
    </source>
</evidence>
<accession>A0A0N9I5T8</accession>
<feature type="transmembrane region" description="Helical" evidence="7">
    <location>
        <begin position="355"/>
        <end position="374"/>
    </location>
</feature>
<dbReference type="PANTHER" id="PTHR23513">
    <property type="entry name" value="INTEGRAL MEMBRANE EFFLUX PROTEIN-RELATED"/>
    <property type="match status" value="1"/>
</dbReference>
<evidence type="ECO:0000256" key="4">
    <source>
        <dbReference type="ARBA" id="ARBA00022692"/>
    </source>
</evidence>
<feature type="transmembrane region" description="Helical" evidence="7">
    <location>
        <begin position="109"/>
        <end position="132"/>
    </location>
</feature>
<name>A0A0N9I5T8_9PSEU</name>
<evidence type="ECO:0000256" key="5">
    <source>
        <dbReference type="ARBA" id="ARBA00022989"/>
    </source>
</evidence>
<evidence type="ECO:0000256" key="1">
    <source>
        <dbReference type="ARBA" id="ARBA00004651"/>
    </source>
</evidence>
<sequence length="408" mass="42979">MGGLWWQRDFRLLWVGETVSQFGSVATTVAIPLVAVTVLDASAFAVGLLSAAVWLPWLLFGLPAGAWVDRLPRKPLMLWCDAISFVLLVSVPVAAWFDVLTIEHLISVAFFAGVSALFFSTAYQVFLPAVVADKDLSEANAKVQGSESAAQIGGPGLGGLLAQAFGAVTSLLADAVTFLVSALCLARMKVHDPLPEKAEHEKTSIITDIREGLRYTVTDPYLRPLVIYSGTSNLADTALQAVLIVFLVREIGLDAATVGGLIAFTGVGGIVGAMVASRIAARLGTARTVLIAEIFSMPFALLIPMTTPGPGLVLFVIGVLVVNTGIAVSDVIVGTFRQSYTPRHLLGRITASDRWVSYGTMPIGAVLGGTLAGVLGAQNAIWIAAAMQAMGPLILLTGPMRKQRDLPT</sequence>
<dbReference type="PANTHER" id="PTHR23513:SF6">
    <property type="entry name" value="MAJOR FACILITATOR SUPERFAMILY ASSOCIATED DOMAIN-CONTAINING PROTEIN"/>
    <property type="match status" value="1"/>
</dbReference>
<dbReference type="GO" id="GO:0005886">
    <property type="term" value="C:plasma membrane"/>
    <property type="evidence" value="ECO:0007669"/>
    <property type="project" value="UniProtKB-SubCell"/>
</dbReference>
<evidence type="ECO:0000313" key="9">
    <source>
        <dbReference type="EMBL" id="ALG15457.1"/>
    </source>
</evidence>
<evidence type="ECO:0000256" key="7">
    <source>
        <dbReference type="SAM" id="Phobius"/>
    </source>
</evidence>
<dbReference type="AlphaFoldDB" id="A0A0N9I5T8"/>
<dbReference type="InterPro" id="IPR036259">
    <property type="entry name" value="MFS_trans_sf"/>
</dbReference>
<dbReference type="InterPro" id="IPR010290">
    <property type="entry name" value="TM_effector"/>
</dbReference>
<feature type="transmembrane region" description="Helical" evidence="7">
    <location>
        <begin position="41"/>
        <end position="64"/>
    </location>
</feature>
<dbReference type="Gene3D" id="1.20.1250.20">
    <property type="entry name" value="MFS general substrate transporter like domains"/>
    <property type="match status" value="1"/>
</dbReference>
<feature type="transmembrane region" description="Helical" evidence="7">
    <location>
        <begin position="288"/>
        <end position="306"/>
    </location>
</feature>
<dbReference type="PROSITE" id="PS50850">
    <property type="entry name" value="MFS"/>
    <property type="match status" value="1"/>
</dbReference>
<keyword evidence="2" id="KW-0813">Transport</keyword>
<protein>
    <recommendedName>
        <fullName evidence="8">Major facilitator superfamily (MFS) profile domain-containing protein</fullName>
    </recommendedName>
</protein>
<feature type="transmembrane region" description="Helical" evidence="7">
    <location>
        <begin position="380"/>
        <end position="398"/>
    </location>
</feature>
<dbReference type="Pfam" id="PF05977">
    <property type="entry name" value="MFS_3"/>
    <property type="match status" value="1"/>
</dbReference>
<comment type="subcellular location">
    <subcellularLocation>
        <location evidence="1">Cell membrane</location>
        <topology evidence="1">Multi-pass membrane protein</topology>
    </subcellularLocation>
</comment>
<keyword evidence="3" id="KW-1003">Cell membrane</keyword>